<evidence type="ECO:0000313" key="23">
    <source>
        <dbReference type="Proteomes" id="UP000196368"/>
    </source>
</evidence>
<dbReference type="GO" id="GO:0005524">
    <property type="term" value="F:ATP binding"/>
    <property type="evidence" value="ECO:0007669"/>
    <property type="project" value="UniProtKB-UniRule"/>
</dbReference>
<dbReference type="InterPro" id="IPR027256">
    <property type="entry name" value="P-typ_ATPase_IB"/>
</dbReference>
<comment type="catalytic activity">
    <reaction evidence="19">
        <text>Cu(+)(in) + ATP + H2O = Cu(+)(out) + ADP + phosphate + H(+)</text>
        <dbReference type="Rhea" id="RHEA:25792"/>
        <dbReference type="ChEBI" id="CHEBI:15377"/>
        <dbReference type="ChEBI" id="CHEBI:15378"/>
        <dbReference type="ChEBI" id="CHEBI:30616"/>
        <dbReference type="ChEBI" id="CHEBI:43474"/>
        <dbReference type="ChEBI" id="CHEBI:49552"/>
        <dbReference type="ChEBI" id="CHEBI:456216"/>
        <dbReference type="EC" id="7.2.2.8"/>
    </reaction>
</comment>
<dbReference type="Gene3D" id="2.70.150.10">
    <property type="entry name" value="Calcium-transporting ATPase, cytoplasmic transduction domain A"/>
    <property type="match status" value="1"/>
</dbReference>
<keyword evidence="8" id="KW-0677">Repeat</keyword>
<gene>
    <name evidence="22" type="ORF">B5F75_01640</name>
</gene>
<evidence type="ECO:0000256" key="2">
    <source>
        <dbReference type="ARBA" id="ARBA00006024"/>
    </source>
</evidence>
<keyword evidence="12" id="KW-0460">Magnesium</keyword>
<dbReference type="CDD" id="cd02094">
    <property type="entry name" value="P-type_ATPase_Cu-like"/>
    <property type="match status" value="1"/>
</dbReference>
<evidence type="ECO:0000256" key="6">
    <source>
        <dbReference type="ARBA" id="ARBA00022692"/>
    </source>
</evidence>
<evidence type="ECO:0000256" key="13">
    <source>
        <dbReference type="ARBA" id="ARBA00022967"/>
    </source>
</evidence>
<dbReference type="InterPro" id="IPR006121">
    <property type="entry name" value="HMA_dom"/>
</dbReference>
<dbReference type="FunFam" id="3.40.50.1000:FF:000144">
    <property type="entry name" value="copper-transporting ATPase 1 isoform X2"/>
    <property type="match status" value="1"/>
</dbReference>
<dbReference type="GO" id="GO:0005507">
    <property type="term" value="F:copper ion binding"/>
    <property type="evidence" value="ECO:0007669"/>
    <property type="project" value="InterPro"/>
</dbReference>
<keyword evidence="13" id="KW-1278">Translocase</keyword>
<dbReference type="Pfam" id="PF00122">
    <property type="entry name" value="E1-E2_ATPase"/>
    <property type="match status" value="1"/>
</dbReference>
<keyword evidence="14 20" id="KW-1133">Transmembrane helix</keyword>
<keyword evidence="9 20" id="KW-0547">Nucleotide-binding</keyword>
<feature type="transmembrane region" description="Helical" evidence="20">
    <location>
        <begin position="198"/>
        <end position="217"/>
    </location>
</feature>
<keyword evidence="17 20" id="KW-0472">Membrane</keyword>
<comment type="caution">
    <text evidence="22">The sequence shown here is derived from an EMBL/GenBank/DDBJ whole genome shotgun (WGS) entry which is preliminary data.</text>
</comment>
<dbReference type="Pfam" id="PF00702">
    <property type="entry name" value="Hydrolase"/>
    <property type="match status" value="1"/>
</dbReference>
<dbReference type="FunFam" id="2.70.150.10:FF:000002">
    <property type="entry name" value="Copper-transporting ATPase 1, putative"/>
    <property type="match status" value="1"/>
</dbReference>
<dbReference type="PRINTS" id="PR00943">
    <property type="entry name" value="CUATPASE"/>
</dbReference>
<dbReference type="InterPro" id="IPR017969">
    <property type="entry name" value="Heavy-metal-associated_CS"/>
</dbReference>
<dbReference type="SFLD" id="SFLDG00002">
    <property type="entry name" value="C1.7:_P-type_atpase_like"/>
    <property type="match status" value="1"/>
</dbReference>
<dbReference type="NCBIfam" id="TIGR00003">
    <property type="entry name" value="copper ion binding protein"/>
    <property type="match status" value="2"/>
</dbReference>
<dbReference type="Gene3D" id="3.40.1110.10">
    <property type="entry name" value="Calcium-transporting ATPase, cytoplasmic domain N"/>
    <property type="match status" value="1"/>
</dbReference>
<evidence type="ECO:0000259" key="21">
    <source>
        <dbReference type="PROSITE" id="PS50846"/>
    </source>
</evidence>
<feature type="transmembrane region" description="Helical" evidence="20">
    <location>
        <begin position="163"/>
        <end position="186"/>
    </location>
</feature>
<dbReference type="OrthoDB" id="9813266at2"/>
<dbReference type="InterPro" id="IPR036412">
    <property type="entry name" value="HAD-like_sf"/>
</dbReference>
<feature type="transmembrane region" description="Helical" evidence="20">
    <location>
        <begin position="380"/>
        <end position="402"/>
    </location>
</feature>
<evidence type="ECO:0000256" key="3">
    <source>
        <dbReference type="ARBA" id="ARBA00022448"/>
    </source>
</evidence>
<evidence type="ECO:0000256" key="11">
    <source>
        <dbReference type="ARBA" id="ARBA00022840"/>
    </source>
</evidence>
<evidence type="ECO:0000256" key="19">
    <source>
        <dbReference type="ARBA" id="ARBA00049289"/>
    </source>
</evidence>
<keyword evidence="7 20" id="KW-0479">Metal-binding</keyword>
<evidence type="ECO:0000256" key="9">
    <source>
        <dbReference type="ARBA" id="ARBA00022741"/>
    </source>
</evidence>
<keyword evidence="15" id="KW-0186">Copper</keyword>
<feature type="domain" description="HMA" evidence="21">
    <location>
        <begin position="764"/>
        <end position="828"/>
    </location>
</feature>
<keyword evidence="10" id="KW-0187">Copper transport</keyword>
<dbReference type="PRINTS" id="PR00119">
    <property type="entry name" value="CATATPASE"/>
</dbReference>
<evidence type="ECO:0000256" key="1">
    <source>
        <dbReference type="ARBA" id="ARBA00004651"/>
    </source>
</evidence>
<keyword evidence="23" id="KW-1185">Reference proteome</keyword>
<dbReference type="InterPro" id="IPR018303">
    <property type="entry name" value="ATPase_P-typ_P_site"/>
</dbReference>
<dbReference type="InterPro" id="IPR044492">
    <property type="entry name" value="P_typ_ATPase_HD_dom"/>
</dbReference>
<evidence type="ECO:0000313" key="22">
    <source>
        <dbReference type="EMBL" id="OUO57501.1"/>
    </source>
</evidence>
<dbReference type="Gene3D" id="3.30.70.100">
    <property type="match status" value="2"/>
</dbReference>
<keyword evidence="16" id="KW-0406">Ion transport</keyword>
<feature type="transmembrane region" description="Helical" evidence="20">
    <location>
        <begin position="724"/>
        <end position="743"/>
    </location>
</feature>
<dbReference type="GO" id="GO:0005886">
    <property type="term" value="C:plasma membrane"/>
    <property type="evidence" value="ECO:0007669"/>
    <property type="project" value="UniProtKB-SubCell"/>
</dbReference>
<evidence type="ECO:0000256" key="5">
    <source>
        <dbReference type="ARBA" id="ARBA00022553"/>
    </source>
</evidence>
<comment type="subcellular location">
    <subcellularLocation>
        <location evidence="1">Cell membrane</location>
        <topology evidence="1">Multi-pass membrane protein</topology>
    </subcellularLocation>
</comment>
<keyword evidence="4 20" id="KW-1003">Cell membrane</keyword>
<dbReference type="InterPro" id="IPR006122">
    <property type="entry name" value="HMA_Cu_ion-bd"/>
</dbReference>
<accession>A0A1Y4DQ59</accession>
<feature type="transmembrane region" description="Helical" evidence="20">
    <location>
        <begin position="696"/>
        <end position="718"/>
    </location>
</feature>
<dbReference type="FunFam" id="3.30.70.100:FF:000005">
    <property type="entry name" value="Copper-exporting P-type ATPase A"/>
    <property type="match status" value="1"/>
</dbReference>
<dbReference type="EMBL" id="NFJD01000001">
    <property type="protein sequence ID" value="OUO57501.1"/>
    <property type="molecule type" value="Genomic_DNA"/>
</dbReference>
<evidence type="ECO:0000256" key="15">
    <source>
        <dbReference type="ARBA" id="ARBA00023008"/>
    </source>
</evidence>
<proteinExistence type="inferred from homology"/>
<evidence type="ECO:0000256" key="18">
    <source>
        <dbReference type="ARBA" id="ARBA00047424"/>
    </source>
</evidence>
<evidence type="ECO:0000256" key="4">
    <source>
        <dbReference type="ARBA" id="ARBA00022475"/>
    </source>
</evidence>
<evidence type="ECO:0000256" key="10">
    <source>
        <dbReference type="ARBA" id="ARBA00022796"/>
    </source>
</evidence>
<evidence type="ECO:0000256" key="14">
    <source>
        <dbReference type="ARBA" id="ARBA00022989"/>
    </source>
</evidence>
<dbReference type="GO" id="GO:0043682">
    <property type="term" value="F:P-type divalent copper transporter activity"/>
    <property type="evidence" value="ECO:0007669"/>
    <property type="project" value="UniProtKB-EC"/>
</dbReference>
<comment type="catalytic activity">
    <reaction evidence="18">
        <text>Cu(2+)(in) + ATP + H2O = Cu(2+)(out) + ADP + phosphate + H(+)</text>
        <dbReference type="Rhea" id="RHEA:10376"/>
        <dbReference type="ChEBI" id="CHEBI:15377"/>
        <dbReference type="ChEBI" id="CHEBI:15378"/>
        <dbReference type="ChEBI" id="CHEBI:29036"/>
        <dbReference type="ChEBI" id="CHEBI:30616"/>
        <dbReference type="ChEBI" id="CHEBI:43474"/>
        <dbReference type="ChEBI" id="CHEBI:456216"/>
        <dbReference type="EC" id="7.2.2.9"/>
    </reaction>
</comment>
<feature type="transmembrane region" description="Helical" evidence="20">
    <location>
        <begin position="354"/>
        <end position="374"/>
    </location>
</feature>
<protein>
    <submittedName>
        <fullName evidence="22">Copper-translocating P-type ATPase</fullName>
    </submittedName>
</protein>
<dbReference type="InterPro" id="IPR023298">
    <property type="entry name" value="ATPase_P-typ_TM_dom_sf"/>
</dbReference>
<organism evidence="22 23">
    <name type="scientific">Candidatus Avelusimicrobium gallicola</name>
    <dbReference type="NCBI Taxonomy" id="2562704"/>
    <lineage>
        <taxon>Bacteria</taxon>
        <taxon>Pseudomonadati</taxon>
        <taxon>Elusimicrobiota</taxon>
        <taxon>Elusimicrobia</taxon>
        <taxon>Elusimicrobiales</taxon>
        <taxon>Elusimicrobiaceae</taxon>
        <taxon>Candidatus Avelusimicrobium</taxon>
    </lineage>
</organism>
<dbReference type="SUPFAM" id="SSF81653">
    <property type="entry name" value="Calcium ATPase, transduction domain A"/>
    <property type="match status" value="1"/>
</dbReference>
<dbReference type="CDD" id="cd00371">
    <property type="entry name" value="HMA"/>
    <property type="match status" value="2"/>
</dbReference>
<dbReference type="SFLD" id="SFLDS00003">
    <property type="entry name" value="Haloacid_Dehalogenase"/>
    <property type="match status" value="1"/>
</dbReference>
<comment type="similarity">
    <text evidence="2 20">Belongs to the cation transport ATPase (P-type) (TC 3.A.3) family. Type IB subfamily.</text>
</comment>
<keyword evidence="5" id="KW-0597">Phosphoprotein</keyword>
<keyword evidence="11 20" id="KW-0067">ATP-binding</keyword>
<dbReference type="Gene3D" id="3.40.50.1000">
    <property type="entry name" value="HAD superfamily/HAD-like"/>
    <property type="match status" value="1"/>
</dbReference>
<dbReference type="GO" id="GO:0140581">
    <property type="term" value="F:P-type monovalent copper transporter activity"/>
    <property type="evidence" value="ECO:0007669"/>
    <property type="project" value="UniProtKB-EC"/>
</dbReference>
<evidence type="ECO:0000256" key="20">
    <source>
        <dbReference type="RuleBase" id="RU362081"/>
    </source>
</evidence>
<dbReference type="PROSITE" id="PS00154">
    <property type="entry name" value="ATPASE_E1_E2"/>
    <property type="match status" value="1"/>
</dbReference>
<evidence type="ECO:0000256" key="7">
    <source>
        <dbReference type="ARBA" id="ARBA00022723"/>
    </source>
</evidence>
<dbReference type="InterPro" id="IPR023214">
    <property type="entry name" value="HAD_sf"/>
</dbReference>
<dbReference type="PANTHER" id="PTHR43520">
    <property type="entry name" value="ATP7, ISOFORM B"/>
    <property type="match status" value="1"/>
</dbReference>
<dbReference type="NCBIfam" id="TIGR01525">
    <property type="entry name" value="ATPase-IB_hvy"/>
    <property type="match status" value="1"/>
</dbReference>
<dbReference type="InterPro" id="IPR036163">
    <property type="entry name" value="HMA_dom_sf"/>
</dbReference>
<feature type="transmembrane region" description="Helical" evidence="20">
    <location>
        <begin position="93"/>
        <end position="113"/>
    </location>
</feature>
<sequence>MKKKFNVTGMTCSACQAHVERAVARLPGMRSAAVNLLQNTLTADYDEERLSTQDIIAAVRGAGYDAFAPGEETGVLSPQRAAKDEARRIKYRFIASLIFLLPLLYVAMGQMLALPLPKELTENPGLFALTQFLLVLPVLSVNRRFFTNGFKRLVQGGPNMDSLIALGSGAAVLSGLWGLFRILVLMEHPDWTAALEQAFHGLYFESAAMILTLVTLGKWLEARAKVKTSDAISALVRLVPQEASVLRDGKEVSVPVQGLVPGDIVVVRAGERIAADGVVVDGGGAADESALTGESVPQDKPIGAELAAGTLLASGYVELKVARTGKDTVLAQIITLVEEAAGSKAPIARLADRVSAVFVPTVIAIALLTLVVWLAQGTSFSFALSSAIAVLVISCPCALGLATPTAIMVGTGSAARQGILVKSAAALERAHKVTTVVLDKTGTVTSGRMQVAGIVPGAQSSSEELLTQAASLEHFSQHPFAQALSGYAEEKNIPLVPVSRFEGIPGRGVCAQEGEEQLSGGNLTYMQELGVAVADGEKLLAQEAALGRTPLFFVRGKKYLGMISFSDTIKPASADAVGLLKRMHLQVILLTGDNPQTAQSVARAVGIDRVIAGVLPQEKEAVIRRLQDEGEVVAMAGDGVNDAPALVRADVGMALGAGTDVAVESADIVLMKDDLTGVATALQLSRAVLRNIKENLFWAFIYNVLGIPLAAGVLYLPFGWKLSPMFAAAAMSLSSVCVVTNALRLRFFKPARIARKHQHKGKIMRKTLIIEGMVCAHCAGRVERALNSIPGVQAKVDLSQKCAVVESHAQITDEALKQAVQKAGYEVVAIN</sequence>
<dbReference type="InterPro" id="IPR023299">
    <property type="entry name" value="ATPase_P-typ_cyto_dom_N"/>
</dbReference>
<dbReference type="RefSeq" id="WP_087286942.1">
    <property type="nucleotide sequence ID" value="NZ_NFJD01000001.1"/>
</dbReference>
<evidence type="ECO:0000256" key="16">
    <source>
        <dbReference type="ARBA" id="ARBA00023065"/>
    </source>
</evidence>
<feature type="transmembrane region" description="Helical" evidence="20">
    <location>
        <begin position="125"/>
        <end position="142"/>
    </location>
</feature>
<keyword evidence="3" id="KW-0813">Transport</keyword>
<dbReference type="InterPro" id="IPR008250">
    <property type="entry name" value="ATPase_P-typ_transduc_dom_A_sf"/>
</dbReference>
<dbReference type="NCBIfam" id="TIGR01494">
    <property type="entry name" value="ATPase_P-type"/>
    <property type="match status" value="1"/>
</dbReference>
<dbReference type="GO" id="GO:0055070">
    <property type="term" value="P:copper ion homeostasis"/>
    <property type="evidence" value="ECO:0007669"/>
    <property type="project" value="TreeGrafter"/>
</dbReference>
<evidence type="ECO:0000256" key="8">
    <source>
        <dbReference type="ARBA" id="ARBA00022737"/>
    </source>
</evidence>
<dbReference type="SUPFAM" id="SSF55008">
    <property type="entry name" value="HMA, heavy metal-associated domain"/>
    <property type="match status" value="2"/>
</dbReference>
<dbReference type="AlphaFoldDB" id="A0A1Y4DQ59"/>
<dbReference type="PROSITE" id="PS01047">
    <property type="entry name" value="HMA_1"/>
    <property type="match status" value="2"/>
</dbReference>
<dbReference type="NCBIfam" id="TIGR01511">
    <property type="entry name" value="ATPase-IB1_Cu"/>
    <property type="match status" value="1"/>
</dbReference>
<dbReference type="Proteomes" id="UP000196368">
    <property type="component" value="Unassembled WGS sequence"/>
</dbReference>
<evidence type="ECO:0000256" key="17">
    <source>
        <dbReference type="ARBA" id="ARBA00023136"/>
    </source>
</evidence>
<dbReference type="InterPro" id="IPR059000">
    <property type="entry name" value="ATPase_P-type_domA"/>
</dbReference>
<dbReference type="SFLD" id="SFLDF00027">
    <property type="entry name" value="p-type_atpase"/>
    <property type="match status" value="1"/>
</dbReference>
<reference evidence="23" key="1">
    <citation type="submission" date="2017-04" db="EMBL/GenBank/DDBJ databases">
        <title>Function of individual gut microbiota members based on whole genome sequencing of pure cultures obtained from chicken caecum.</title>
        <authorList>
            <person name="Medvecky M."/>
            <person name="Cejkova D."/>
            <person name="Polansky O."/>
            <person name="Karasova D."/>
            <person name="Kubasova T."/>
            <person name="Cizek A."/>
            <person name="Rychlik I."/>
        </authorList>
    </citation>
    <scope>NUCLEOTIDE SEQUENCE [LARGE SCALE GENOMIC DNA]</scope>
    <source>
        <strain evidence="23">An273</strain>
    </source>
</reference>
<name>A0A1Y4DQ59_9BACT</name>
<keyword evidence="6 20" id="KW-0812">Transmembrane</keyword>
<dbReference type="SUPFAM" id="SSF56784">
    <property type="entry name" value="HAD-like"/>
    <property type="match status" value="1"/>
</dbReference>
<dbReference type="InterPro" id="IPR001757">
    <property type="entry name" value="P_typ_ATPase"/>
</dbReference>
<dbReference type="PANTHER" id="PTHR43520:SF8">
    <property type="entry name" value="P-TYPE CU(+) TRANSPORTER"/>
    <property type="match status" value="1"/>
</dbReference>
<dbReference type="PROSITE" id="PS50846">
    <property type="entry name" value="HMA_2"/>
    <property type="match status" value="2"/>
</dbReference>
<dbReference type="SUPFAM" id="SSF81665">
    <property type="entry name" value="Calcium ATPase, transmembrane domain M"/>
    <property type="match status" value="1"/>
</dbReference>
<feature type="domain" description="HMA" evidence="21">
    <location>
        <begin position="1"/>
        <end position="67"/>
    </location>
</feature>
<dbReference type="Pfam" id="PF00403">
    <property type="entry name" value="HMA"/>
    <property type="match status" value="2"/>
</dbReference>
<evidence type="ECO:0000256" key="12">
    <source>
        <dbReference type="ARBA" id="ARBA00022842"/>
    </source>
</evidence>
<dbReference type="GO" id="GO:0016887">
    <property type="term" value="F:ATP hydrolysis activity"/>
    <property type="evidence" value="ECO:0007669"/>
    <property type="project" value="InterPro"/>
</dbReference>